<dbReference type="OrthoDB" id="9809288at2"/>
<dbReference type="SUPFAM" id="SSF55469">
    <property type="entry name" value="FMN-dependent nitroreductase-like"/>
    <property type="match status" value="1"/>
</dbReference>
<dbReference type="InterPro" id="IPR050627">
    <property type="entry name" value="Nitroreductase/BluB"/>
</dbReference>
<keyword evidence="3" id="KW-1185">Reference proteome</keyword>
<reference evidence="2 3" key="1">
    <citation type="submission" date="2006-10" db="EMBL/GenBank/DDBJ databases">
        <title>Complete sequence of chromosome of Pelobacter propionicus DSM 2379.</title>
        <authorList>
            <consortium name="US DOE Joint Genome Institute"/>
            <person name="Copeland A."/>
            <person name="Lucas S."/>
            <person name="Lapidus A."/>
            <person name="Barry K."/>
            <person name="Detter J.C."/>
            <person name="Glavina del Rio T."/>
            <person name="Hammon N."/>
            <person name="Israni S."/>
            <person name="Dalin E."/>
            <person name="Tice H."/>
            <person name="Pitluck S."/>
            <person name="Saunders E."/>
            <person name="Brettin T."/>
            <person name="Bruce D."/>
            <person name="Han C."/>
            <person name="Tapia R."/>
            <person name="Schmutz J."/>
            <person name="Larimer F."/>
            <person name="Land M."/>
            <person name="Hauser L."/>
            <person name="Kyrpides N."/>
            <person name="Kim E."/>
            <person name="Lovley D."/>
            <person name="Richardson P."/>
        </authorList>
    </citation>
    <scope>NUCLEOTIDE SEQUENCE [LARGE SCALE GENOMIC DNA]</scope>
    <source>
        <strain evidence="3">DSM 2379 / NBRC 103807 / OttBd1</strain>
    </source>
</reference>
<organism evidence="2 3">
    <name type="scientific">Pelobacter propionicus (strain DSM 2379 / NBRC 103807 / OttBd1)</name>
    <dbReference type="NCBI Taxonomy" id="338966"/>
    <lineage>
        <taxon>Bacteria</taxon>
        <taxon>Pseudomonadati</taxon>
        <taxon>Thermodesulfobacteriota</taxon>
        <taxon>Desulfuromonadia</taxon>
        <taxon>Desulfuromonadales</taxon>
        <taxon>Desulfuromonadaceae</taxon>
        <taxon>Pelobacter</taxon>
    </lineage>
</organism>
<accession>A1AQI5</accession>
<evidence type="ECO:0000259" key="1">
    <source>
        <dbReference type="Pfam" id="PF00881"/>
    </source>
</evidence>
<evidence type="ECO:0000313" key="2">
    <source>
        <dbReference type="EMBL" id="ABK99605.1"/>
    </source>
</evidence>
<dbReference type="KEGG" id="ppd:Ppro_1997"/>
<dbReference type="PANTHER" id="PTHR23026">
    <property type="entry name" value="NADPH NITROREDUCTASE"/>
    <property type="match status" value="1"/>
</dbReference>
<feature type="domain" description="Nitroreductase" evidence="1">
    <location>
        <begin position="5"/>
        <end position="58"/>
    </location>
</feature>
<dbReference type="EMBL" id="CP000482">
    <property type="protein sequence ID" value="ABK99605.1"/>
    <property type="molecule type" value="Genomic_DNA"/>
</dbReference>
<evidence type="ECO:0000313" key="3">
    <source>
        <dbReference type="Proteomes" id="UP000006732"/>
    </source>
</evidence>
<dbReference type="HOGENOM" id="CLU_070764_7_3_7"/>
<dbReference type="InterPro" id="IPR029479">
    <property type="entry name" value="Nitroreductase"/>
</dbReference>
<dbReference type="Proteomes" id="UP000006732">
    <property type="component" value="Chromosome"/>
</dbReference>
<dbReference type="GO" id="GO:0016491">
    <property type="term" value="F:oxidoreductase activity"/>
    <property type="evidence" value="ECO:0007669"/>
    <property type="project" value="InterPro"/>
</dbReference>
<dbReference type="STRING" id="338966.Ppro_1997"/>
<dbReference type="eggNOG" id="COG0778">
    <property type="taxonomic scope" value="Bacteria"/>
</dbReference>
<dbReference type="PANTHER" id="PTHR23026:SF117">
    <property type="entry name" value="NITROREDUCTASE"/>
    <property type="match status" value="1"/>
</dbReference>
<dbReference type="RefSeq" id="WP_011735871.1">
    <property type="nucleotide sequence ID" value="NC_008609.1"/>
</dbReference>
<sequence length="182" mass="20787">MIELLRKRRSIRCYTDEPIDRATVDLLIEALLRAPSSRNINPWEFIVVDDRDQLVQLSRAKEHGSDFLKQAQLGIVVCADARKSDVWVEDCSIASILVQMTAQSRGLGSCWIQIRKRPHDTTATAEEYIRKILGLPEHLRVLSMVSIGLPAEQRKPLGADELPCHKVRHNRYDEPWQPSGRP</sequence>
<dbReference type="Gene3D" id="3.40.109.10">
    <property type="entry name" value="NADH Oxidase"/>
    <property type="match status" value="1"/>
</dbReference>
<dbReference type="CDD" id="cd02151">
    <property type="entry name" value="nitroreductase"/>
    <property type="match status" value="1"/>
</dbReference>
<dbReference type="InterPro" id="IPR000415">
    <property type="entry name" value="Nitroreductase-like"/>
</dbReference>
<gene>
    <name evidence="2" type="ordered locus">Ppro_1997</name>
</gene>
<protein>
    <submittedName>
        <fullName evidence="2">Nitroreductase</fullName>
    </submittedName>
</protein>
<dbReference type="Pfam" id="PF00881">
    <property type="entry name" value="Nitroreductase"/>
    <property type="match status" value="1"/>
</dbReference>
<dbReference type="AlphaFoldDB" id="A1AQI5"/>
<name>A1AQI5_PELPD</name>
<proteinExistence type="predicted"/>